<reference evidence="1 2" key="1">
    <citation type="submission" date="2015-09" db="EMBL/GenBank/DDBJ databases">
        <title>Draft genome sequence of Kouleothrix aurantiaca JCM 19913.</title>
        <authorList>
            <person name="Hemp J."/>
        </authorList>
    </citation>
    <scope>NUCLEOTIDE SEQUENCE [LARGE SCALE GENOMIC DNA]</scope>
    <source>
        <strain evidence="1 2">COM-B</strain>
    </source>
</reference>
<gene>
    <name evidence="1" type="ORF">SE17_12600</name>
</gene>
<dbReference type="Proteomes" id="UP000050509">
    <property type="component" value="Unassembled WGS sequence"/>
</dbReference>
<dbReference type="PANTHER" id="PTHR30528:SF0">
    <property type="entry name" value="CYTOPLASMIC PROTEIN"/>
    <property type="match status" value="1"/>
</dbReference>
<sequence>MTTFFLPEELIHEAIADFTTEAERALAIYQATPARQRTPDERAAITELKRDLKAYARVADYWAAGVYPRAIDGIWEVASLSERGTQHHIWRENNRWACDCKAAGRGYFHVHQAMMAVIERALELAESHGLEAADTSADAYECYTPAPKRRYGYFTLPILWRGQIVGRLDPKAHRKEGRFEVKTLHLEPGLPADDALVHDLAAALREFAAWHATPEIAVQWSDPPALAARLNVALARNA</sequence>
<organism evidence="1 2">
    <name type="scientific">Kouleothrix aurantiaca</name>
    <dbReference type="NCBI Taxonomy" id="186479"/>
    <lineage>
        <taxon>Bacteria</taxon>
        <taxon>Bacillati</taxon>
        <taxon>Chloroflexota</taxon>
        <taxon>Chloroflexia</taxon>
        <taxon>Chloroflexales</taxon>
        <taxon>Roseiflexineae</taxon>
        <taxon>Roseiflexaceae</taxon>
        <taxon>Kouleothrix</taxon>
    </lineage>
</organism>
<dbReference type="PATRIC" id="fig|186479.3.peg.7994"/>
<evidence type="ECO:0000313" key="1">
    <source>
        <dbReference type="EMBL" id="KPV52926.1"/>
    </source>
</evidence>
<proteinExistence type="predicted"/>
<accession>A0A0P9D4W1</accession>
<dbReference type="PANTHER" id="PTHR30528">
    <property type="entry name" value="CYTOPLASMIC PROTEIN"/>
    <property type="match status" value="1"/>
</dbReference>
<keyword evidence="2" id="KW-1185">Reference proteome</keyword>
<comment type="caution">
    <text evidence="1">The sequence shown here is derived from an EMBL/GenBank/DDBJ whole genome shotgun (WGS) entry which is preliminary data.</text>
</comment>
<protein>
    <submittedName>
        <fullName evidence="1">Uncharacterized protein</fullName>
    </submittedName>
</protein>
<dbReference type="AlphaFoldDB" id="A0A0P9D4W1"/>
<dbReference type="EMBL" id="LJCR01000390">
    <property type="protein sequence ID" value="KPV52926.1"/>
    <property type="molecule type" value="Genomic_DNA"/>
</dbReference>
<name>A0A0P9D4W1_9CHLR</name>
<evidence type="ECO:0000313" key="2">
    <source>
        <dbReference type="Proteomes" id="UP000050509"/>
    </source>
</evidence>
<dbReference type="InterPro" id="IPR009351">
    <property type="entry name" value="AlkZ-like"/>
</dbReference>
<dbReference type="Pfam" id="PF06224">
    <property type="entry name" value="AlkZ-like"/>
    <property type="match status" value="1"/>
</dbReference>